<name>A0A7Z0TMV6_9BRAD</name>
<reference evidence="7 8" key="1">
    <citation type="journal article" date="2017" name="Syst. Appl. Microbiol.">
        <title>Soybeans inoculated with root zone soils of Canadian native legumes harbour diverse and novel Bradyrhizobium spp. that possess agricultural potential.</title>
        <authorList>
            <person name="Bromfield E.S.P."/>
            <person name="Cloutier S."/>
            <person name="Tambong J.T."/>
            <person name="Tran Thi T.V."/>
        </authorList>
    </citation>
    <scope>NUCLEOTIDE SEQUENCE [LARGE SCALE GENOMIC DNA]</scope>
    <source>
        <strain evidence="7 8">323S2</strain>
    </source>
</reference>
<accession>A0A7Z0TMV6</accession>
<evidence type="ECO:0000256" key="2">
    <source>
        <dbReference type="ARBA" id="ARBA00022803"/>
    </source>
</evidence>
<evidence type="ECO:0000256" key="4">
    <source>
        <dbReference type="SAM" id="MobiDB-lite"/>
    </source>
</evidence>
<dbReference type="AlphaFoldDB" id="A0A7Z0TMV6"/>
<feature type="region of interest" description="Disordered" evidence="4">
    <location>
        <begin position="359"/>
        <end position="417"/>
    </location>
</feature>
<dbReference type="Gene3D" id="3.40.50.300">
    <property type="entry name" value="P-loop containing nucleotide triphosphate hydrolases"/>
    <property type="match status" value="1"/>
</dbReference>
<evidence type="ECO:0000259" key="5">
    <source>
        <dbReference type="Pfam" id="PF20703"/>
    </source>
</evidence>
<evidence type="ECO:0000313" key="8">
    <source>
        <dbReference type="Proteomes" id="UP000564836"/>
    </source>
</evidence>
<feature type="domain" description="Novel STAND NTPase 1" evidence="5">
    <location>
        <begin position="8"/>
        <end position="363"/>
    </location>
</feature>
<evidence type="ECO:0000256" key="1">
    <source>
        <dbReference type="ARBA" id="ARBA00022737"/>
    </source>
</evidence>
<keyword evidence="2 3" id="KW-0802">TPR repeat</keyword>
<gene>
    <name evidence="7" type="ORF">G6321_00042590</name>
    <name evidence="6" type="ORF">G6321_25770</name>
</gene>
<dbReference type="PROSITE" id="PS50005">
    <property type="entry name" value="TPR"/>
    <property type="match status" value="2"/>
</dbReference>
<feature type="repeat" description="TPR" evidence="3">
    <location>
        <begin position="863"/>
        <end position="896"/>
    </location>
</feature>
<dbReference type="InterPro" id="IPR019734">
    <property type="entry name" value="TPR_rpt"/>
</dbReference>
<proteinExistence type="predicted"/>
<dbReference type="RefSeq" id="WP_166349447.1">
    <property type="nucleotide sequence ID" value="NZ_CP088280.1"/>
</dbReference>
<dbReference type="Proteomes" id="UP000564836">
    <property type="component" value="Chromosome"/>
</dbReference>
<dbReference type="EMBL" id="JACBFH010000001">
    <property type="protein sequence ID" value="NYY91668.1"/>
    <property type="molecule type" value="Genomic_DNA"/>
</dbReference>
<dbReference type="Gene3D" id="1.25.40.10">
    <property type="entry name" value="Tetratricopeptide repeat domain"/>
    <property type="match status" value="2"/>
</dbReference>
<evidence type="ECO:0000256" key="3">
    <source>
        <dbReference type="PROSITE-ProRule" id="PRU00339"/>
    </source>
</evidence>
<evidence type="ECO:0000313" key="6">
    <source>
        <dbReference type="EMBL" id="NYY91668.1"/>
    </source>
</evidence>
<protein>
    <recommendedName>
        <fullName evidence="5">Novel STAND NTPase 1 domain-containing protein</fullName>
    </recommendedName>
</protein>
<sequence>MSAADKPPYPGLRPFERNESHLFFGRDHCVDEMVKRLAERRFLAVLGSSGTGKSSLVKTGLFSALEMGLLPGASSHWLIVDFKPGGNPLGNLAWALLEAEGAIRRTSAPSALEVEALQKRFKQDGRRELIKWCREGHLAEGANLLVLVDQFEELFRYQNAEGREDAQALITLLLESRWPRGLASPQRAEVPIYVTITLRSEYLGACALIWGLPEAINEGTYLTPRMKRLECEEAILGPARVCGLDVEPQLVIRLLNDMADFAPWDVELGKDQLTRLARSADQLPLMQHALNQMWQRASARAKGNEEEILLKLADYRGLEDELDDHGERIFASLDSSGQAMAERVFRAVTQGTTVANAIRRPTRYGRDVPAPQQLGDRQIDQGGPAENEQSQGRLSSVQSYEGQSLGRQSQNGKLCDDQSQIVDAQSHVAQLSHSEDNLIDICGGEPSRNAVERVLTAFGPHGCQFLTANPKPADGQSPSENAVIDIAHESLIRQWKRLSGQTGLRGKQLRGWLVEEGDAASLWQGLVQRAKKNEWITGRTLEEARQFCKKDQPTPAWSQRYGGEFDLVNRFVRDSIWRERGIYGLGGMFLAILLGLAAVGYYGKQQHNVATQLFHLAVTSAQELLDIIGVQVVRGDVTTSGAEETLKVASTIAQKVATPENPAPLIELANTFSDIYGDMGKYGEALASAKRAMDLVEPLRAVKPDDKEVLELLYNSKWRMADAIYFRGGVTDRAALEQSLAAYTEAQTLALRLAALVPDGAHDRALMFIYRKIGTVHHHLGHFDTAAAEFQTALTYIQGALGKNPDNQDFKREQAVTRRALAKELAAKKDSVGAMEQFKMAVDALTALAGRDLSNAVPQSNLAAAHREIGDFYQALNELDAAVVEYEKAIKIQTAMNVRDPTNASWIVPLATSHEAAGTALRRLGKLTDALAHFERARILREQLADKDRASHSRQSNLGRAYIQFADVATEVAKTLDGAGRDERLGAAVEAYRSAIDDIFDVEIPRNNDGVFDSYIKIGDIRMQQGDLAKAYDAYSGASEIARTIAQNGESAVWQERLADSYFKIADVLVAQKHLSDAIDLYRKALRVVTTLAAKSQGTEWIRAEELNRKIQALLTKPAQSPADDKAVPSVGAKN</sequence>
<reference evidence="6" key="2">
    <citation type="submission" date="2020-06" db="EMBL/GenBank/DDBJ databases">
        <title>Whole Genome Sequence of Bradyrhizobium sp. Strain 323S2.</title>
        <authorList>
            <person name="Bromfield E.S.P."/>
        </authorList>
    </citation>
    <scope>NUCLEOTIDE SEQUENCE [LARGE SCALE GENOMIC DNA]</scope>
    <source>
        <strain evidence="6">323S2</strain>
    </source>
</reference>
<dbReference type="PANTHER" id="PTHR45641:SF1">
    <property type="entry name" value="AAA+ ATPASE DOMAIN-CONTAINING PROTEIN"/>
    <property type="match status" value="1"/>
</dbReference>
<dbReference type="Pfam" id="PF13181">
    <property type="entry name" value="TPR_8"/>
    <property type="match status" value="1"/>
</dbReference>
<dbReference type="PANTHER" id="PTHR45641">
    <property type="entry name" value="TETRATRICOPEPTIDE REPEAT PROTEIN (AFU_ORTHOLOGUE AFUA_6G03870)"/>
    <property type="match status" value="1"/>
</dbReference>
<dbReference type="EMBL" id="CP088280">
    <property type="protein sequence ID" value="UGX92336.1"/>
    <property type="molecule type" value="Genomic_DNA"/>
</dbReference>
<dbReference type="SUPFAM" id="SSF48452">
    <property type="entry name" value="TPR-like"/>
    <property type="match status" value="2"/>
</dbReference>
<organism evidence="6">
    <name type="scientific">Bradyrhizobium barranii subsp. barranii</name>
    <dbReference type="NCBI Taxonomy" id="2823807"/>
    <lineage>
        <taxon>Bacteria</taxon>
        <taxon>Pseudomonadati</taxon>
        <taxon>Pseudomonadota</taxon>
        <taxon>Alphaproteobacteria</taxon>
        <taxon>Hyphomicrobiales</taxon>
        <taxon>Nitrobacteraceae</taxon>
        <taxon>Bradyrhizobium</taxon>
        <taxon>Bradyrhizobium barranii</taxon>
    </lineage>
</organism>
<reference evidence="7 8" key="3">
    <citation type="journal article" date="2022" name="Int. J. Syst. Evol. Microbiol.">
        <title>Strains of Bradyrhizobium barranii sp. nov. associated with legumes native to Canada are symbionts of soybeans and belong to different subspecies (subsp. barranii subsp. nov. and subsp. apii subsp. nov.) and symbiovars (sv. glycinearum and sv. septentrionale).</title>
        <authorList>
            <person name="Bromfield E.S.P."/>
            <person name="Cloutier S."/>
            <person name="Wasai-Hara S."/>
            <person name="Minamisawa K."/>
        </authorList>
    </citation>
    <scope>NUCLEOTIDE SEQUENCE [LARGE SCALE GENOMIC DNA]</scope>
    <source>
        <strain evidence="7 8">323S2</strain>
    </source>
</reference>
<feature type="compositionally biased region" description="Polar residues" evidence="4">
    <location>
        <begin position="387"/>
        <end position="417"/>
    </location>
</feature>
<dbReference type="InterPro" id="IPR049052">
    <property type="entry name" value="nSTAND1"/>
</dbReference>
<evidence type="ECO:0000313" key="7">
    <source>
        <dbReference type="EMBL" id="UGX92336.1"/>
    </source>
</evidence>
<dbReference type="InterPro" id="IPR027417">
    <property type="entry name" value="P-loop_NTPase"/>
</dbReference>
<dbReference type="Pfam" id="PF20703">
    <property type="entry name" value="nSTAND1"/>
    <property type="match status" value="1"/>
</dbReference>
<feature type="repeat" description="TPR" evidence="3">
    <location>
        <begin position="1059"/>
        <end position="1092"/>
    </location>
</feature>
<keyword evidence="1" id="KW-0677">Repeat</keyword>
<dbReference type="InterPro" id="IPR011990">
    <property type="entry name" value="TPR-like_helical_dom_sf"/>
</dbReference>
<dbReference type="SMART" id="SM00028">
    <property type="entry name" value="TPR"/>
    <property type="match status" value="6"/>
</dbReference>
<dbReference type="SUPFAM" id="SSF52540">
    <property type="entry name" value="P-loop containing nucleoside triphosphate hydrolases"/>
    <property type="match status" value="1"/>
</dbReference>